<dbReference type="InterPro" id="IPR011011">
    <property type="entry name" value="Znf_FYVE_PHD"/>
</dbReference>
<evidence type="ECO:0000256" key="2">
    <source>
        <dbReference type="ARBA" id="ARBA00022553"/>
    </source>
</evidence>
<feature type="domain" description="C2" evidence="12">
    <location>
        <begin position="594"/>
        <end position="718"/>
    </location>
</feature>
<evidence type="ECO:0000256" key="6">
    <source>
        <dbReference type="ARBA" id="ARBA00022833"/>
    </source>
</evidence>
<dbReference type="CDD" id="cd15766">
    <property type="entry name" value="FYVE_Slp5"/>
    <property type="match status" value="1"/>
</dbReference>
<keyword evidence="7" id="KW-0472">Membrane</keyword>
<dbReference type="PROSITE" id="PS50916">
    <property type="entry name" value="RABBD"/>
    <property type="match status" value="1"/>
</dbReference>
<dbReference type="CDD" id="cd04029">
    <property type="entry name" value="C2A_SLP-4_5"/>
    <property type="match status" value="1"/>
</dbReference>
<feature type="coiled-coil region" evidence="10">
    <location>
        <begin position="32"/>
        <end position="59"/>
    </location>
</feature>
<keyword evidence="3" id="KW-0479">Metal-binding</keyword>
<evidence type="ECO:0000256" key="9">
    <source>
        <dbReference type="ARBA" id="ARBA00072156"/>
    </source>
</evidence>
<dbReference type="FunFam" id="3.30.40.10:FF:000018">
    <property type="entry name" value="Synaptotagmin-like 5, isoform CRA_a"/>
    <property type="match status" value="1"/>
</dbReference>
<evidence type="ECO:0000256" key="3">
    <source>
        <dbReference type="ARBA" id="ARBA00022723"/>
    </source>
</evidence>
<dbReference type="InterPro" id="IPR013083">
    <property type="entry name" value="Znf_RING/FYVE/PHD"/>
</dbReference>
<dbReference type="InterPro" id="IPR043567">
    <property type="entry name" value="SYTL1-5_C2B"/>
</dbReference>
<dbReference type="AlphaFoldDB" id="A0A452USK0"/>
<evidence type="ECO:0000256" key="10">
    <source>
        <dbReference type="SAM" id="Coils"/>
    </source>
</evidence>
<evidence type="ECO:0000256" key="8">
    <source>
        <dbReference type="ARBA" id="ARBA00053749"/>
    </source>
</evidence>
<proteinExistence type="predicted"/>
<dbReference type="KEGG" id="umr:103668230"/>
<dbReference type="GO" id="GO:0042043">
    <property type="term" value="F:neurexin family protein binding"/>
    <property type="evidence" value="ECO:0007669"/>
    <property type="project" value="TreeGrafter"/>
</dbReference>
<dbReference type="Pfam" id="PF02318">
    <property type="entry name" value="FYVE_2"/>
    <property type="match status" value="1"/>
</dbReference>
<dbReference type="PANTHER" id="PTHR45716">
    <property type="entry name" value="BITESIZE, ISOFORM I"/>
    <property type="match status" value="1"/>
</dbReference>
<dbReference type="CDD" id="cd04020">
    <property type="entry name" value="C2B_SLP_1-2-3-4"/>
    <property type="match status" value="1"/>
</dbReference>
<keyword evidence="4" id="KW-0677">Repeat</keyword>
<name>A0A452USK0_URSMA</name>
<organism evidence="14">
    <name type="scientific">Ursus maritimus</name>
    <name type="common">Polar bear</name>
    <name type="synonym">Thalarctos maritimus</name>
    <dbReference type="NCBI Taxonomy" id="29073"/>
    <lineage>
        <taxon>Eukaryota</taxon>
        <taxon>Metazoa</taxon>
        <taxon>Chordata</taxon>
        <taxon>Craniata</taxon>
        <taxon>Vertebrata</taxon>
        <taxon>Euteleostomi</taxon>
        <taxon>Mammalia</taxon>
        <taxon>Eutheria</taxon>
        <taxon>Laurasiatheria</taxon>
        <taxon>Carnivora</taxon>
        <taxon>Caniformia</taxon>
        <taxon>Ursidae</taxon>
        <taxon>Ursus</taxon>
    </lineage>
</organism>
<dbReference type="InterPro" id="IPR037303">
    <property type="entry name" value="SLP-4/5_C2A"/>
</dbReference>
<feature type="domain" description="C2" evidence="12">
    <location>
        <begin position="430"/>
        <end position="551"/>
    </location>
</feature>
<dbReference type="Ensembl" id="ENSUMAT00000028417.1">
    <property type="protein sequence ID" value="ENSUMAP00000024001.1"/>
    <property type="gene ID" value="ENSUMAG00000017439.1"/>
</dbReference>
<dbReference type="GO" id="GO:0031267">
    <property type="term" value="F:small GTPase binding"/>
    <property type="evidence" value="ECO:0007669"/>
    <property type="project" value="InterPro"/>
</dbReference>
<feature type="compositionally biased region" description="Polar residues" evidence="11">
    <location>
        <begin position="248"/>
        <end position="275"/>
    </location>
</feature>
<evidence type="ECO:0000259" key="13">
    <source>
        <dbReference type="PROSITE" id="PS50916"/>
    </source>
</evidence>
<evidence type="ECO:0000256" key="7">
    <source>
        <dbReference type="ARBA" id="ARBA00023136"/>
    </source>
</evidence>
<dbReference type="InterPro" id="IPR000008">
    <property type="entry name" value="C2_dom"/>
</dbReference>
<keyword evidence="5" id="KW-0863">Zinc-finger</keyword>
<dbReference type="GO" id="GO:0070382">
    <property type="term" value="C:exocytic vesicle"/>
    <property type="evidence" value="ECO:0007669"/>
    <property type="project" value="TreeGrafter"/>
</dbReference>
<gene>
    <name evidence="14" type="primary">SYTL5</name>
</gene>
<feature type="region of interest" description="Disordered" evidence="11">
    <location>
        <begin position="145"/>
        <end position="188"/>
    </location>
</feature>
<keyword evidence="6" id="KW-0862">Zinc</keyword>
<dbReference type="GO" id="GO:0006886">
    <property type="term" value="P:intracellular protein transport"/>
    <property type="evidence" value="ECO:0007669"/>
    <property type="project" value="InterPro"/>
</dbReference>
<dbReference type="GO" id="GO:0005886">
    <property type="term" value="C:plasma membrane"/>
    <property type="evidence" value="ECO:0007669"/>
    <property type="project" value="TreeGrafter"/>
</dbReference>
<dbReference type="Gene3D" id="3.30.40.10">
    <property type="entry name" value="Zinc/RING finger domain, C3HC4 (zinc finger)"/>
    <property type="match status" value="1"/>
</dbReference>
<dbReference type="SMART" id="SM00239">
    <property type="entry name" value="C2"/>
    <property type="match status" value="2"/>
</dbReference>
<dbReference type="GeneTree" id="ENSGT00940000158618"/>
<dbReference type="InterPro" id="IPR010911">
    <property type="entry name" value="Rab_BD"/>
</dbReference>
<comment type="function">
    <text evidence="8">May act as Rab effector protein and play a role in vesicle trafficking. Binds phospholipids.</text>
</comment>
<dbReference type="Gene3D" id="2.60.40.150">
    <property type="entry name" value="C2 domain"/>
    <property type="match status" value="2"/>
</dbReference>
<evidence type="ECO:0000256" key="5">
    <source>
        <dbReference type="ARBA" id="ARBA00022771"/>
    </source>
</evidence>
<keyword evidence="10" id="KW-0175">Coiled coil</keyword>
<dbReference type="SUPFAM" id="SSF49562">
    <property type="entry name" value="C2 domain (Calcium/lipid-binding domain, CaLB)"/>
    <property type="match status" value="2"/>
</dbReference>
<dbReference type="Pfam" id="PF00168">
    <property type="entry name" value="C2"/>
    <property type="match status" value="2"/>
</dbReference>
<dbReference type="InterPro" id="IPR042783">
    <property type="entry name" value="SYTL5_FYVE"/>
</dbReference>
<dbReference type="RefSeq" id="XP_008694682.2">
    <property type="nucleotide sequence ID" value="XM_008696460.2"/>
</dbReference>
<dbReference type="FunFam" id="2.60.40.150:FF:000006">
    <property type="entry name" value="Synaptotagmin-like 5, isoform CRA_a"/>
    <property type="match status" value="1"/>
</dbReference>
<dbReference type="GO" id="GO:0006887">
    <property type="term" value="P:exocytosis"/>
    <property type="evidence" value="ECO:0007669"/>
    <property type="project" value="Ensembl"/>
</dbReference>
<dbReference type="PANTHER" id="PTHR45716:SF6">
    <property type="entry name" value="SYNAPTOTAGMIN-LIKE PROTEIN 5"/>
    <property type="match status" value="1"/>
</dbReference>
<feature type="region of interest" description="Disordered" evidence="11">
    <location>
        <begin position="222"/>
        <end position="284"/>
    </location>
</feature>
<comment type="subcellular location">
    <subcellularLocation>
        <location evidence="1">Membrane</location>
        <topology evidence="1">Peripheral membrane protein</topology>
    </subcellularLocation>
</comment>
<evidence type="ECO:0000259" key="12">
    <source>
        <dbReference type="PROSITE" id="PS50004"/>
    </source>
</evidence>
<dbReference type="PROSITE" id="PS50004">
    <property type="entry name" value="C2"/>
    <property type="match status" value="2"/>
</dbReference>
<dbReference type="InterPro" id="IPR041282">
    <property type="entry name" value="FYVE_2"/>
</dbReference>
<dbReference type="CTD" id="94122"/>
<dbReference type="SUPFAM" id="SSF57903">
    <property type="entry name" value="FYVE/PHD zinc finger"/>
    <property type="match status" value="1"/>
</dbReference>
<evidence type="ECO:0000256" key="1">
    <source>
        <dbReference type="ARBA" id="ARBA00004170"/>
    </source>
</evidence>
<dbReference type="FunFam" id="2.60.40.150:FF:000107">
    <property type="entry name" value="Synaptotagmin-like 5, isoform CRA_a"/>
    <property type="match status" value="1"/>
</dbReference>
<dbReference type="GO" id="GO:0008270">
    <property type="term" value="F:zinc ion binding"/>
    <property type="evidence" value="ECO:0007669"/>
    <property type="project" value="UniProtKB-KW"/>
</dbReference>
<keyword evidence="2" id="KW-0597">Phosphoprotein</keyword>
<dbReference type="GeneID" id="103668230"/>
<protein>
    <recommendedName>
        <fullName evidence="9">Synaptotagmin-like protein 5</fullName>
    </recommendedName>
</protein>
<accession>A0A452USK0</accession>
<reference evidence="14" key="1">
    <citation type="submission" date="2019-03" db="UniProtKB">
        <authorList>
            <consortium name="Ensembl"/>
        </authorList>
    </citation>
    <scope>IDENTIFICATION</scope>
</reference>
<feature type="domain" description="RabBD" evidence="13">
    <location>
        <begin position="7"/>
        <end position="123"/>
    </location>
</feature>
<evidence type="ECO:0000256" key="4">
    <source>
        <dbReference type="ARBA" id="ARBA00022737"/>
    </source>
</evidence>
<dbReference type="OrthoDB" id="195679at2759"/>
<dbReference type="GO" id="GO:0005543">
    <property type="term" value="F:phospholipid binding"/>
    <property type="evidence" value="ECO:0007669"/>
    <property type="project" value="InterPro"/>
</dbReference>
<evidence type="ECO:0000256" key="11">
    <source>
        <dbReference type="SAM" id="MobiDB-lite"/>
    </source>
</evidence>
<dbReference type="InterPro" id="IPR035892">
    <property type="entry name" value="C2_domain_sf"/>
</dbReference>
<sequence length="754" mass="84072">MSKNSEFINLSFLLDHEKEMILGVLKRDEYLKKVEDKRIRKLKNELLEAKRRSGKTQQQTGRVCAHCQRNLGLLFDRGDPCRACSLRVCSECRVLGLDGSWKCTICAKVAQLRIVTGEWFFEEKAKRFKQVNVLGTDVVRQSILRRSPGTEEVQSQEQPRQDPGKADTSPSARQKASHDGPRRKGFLLAKFRSATRGEIITPKMESGRSYSLDLDTQNFRSLKSVPGLDRGSTGSSDLNDQEAGPATPKSSRSSGVTPVTQRSPAPSTHSVTSVSIREHGSENSVDLAAIESTYEDLTKSHRRNVSGTPSIAVSEISLSSDRSRSELDLSGSFPEDLENTVNIRSKSVPGALDKDLDSLEETEESVHDLVSSRFSANTHSLASGLSTNSQAGSDRKWTYLNVPDADSDTTSLNSMMSVYSETGDYGNVKVSGEILLHISYCYKTGGLYIFVKNCRNLAIGDEKRQRTDAYVKSYLLPDKSRSNKRKTKIRTGTNPEFNETLKYTISHTQLETRTLQLSVWHHDRFGRNSFLGEVEIPFDSWNFENPSDEWFVLQPKVEFAADIGLHYKGELTVVLRYIPPEENLMLPLEQVQGKKTLKRGKKKESPVISGGILEVFIKEAKNLTAVKSGGTSDSFVKGYLLPDDSKATKHKTLVIKKSVNPQWNHTFMFSGLNPQDIKNVCLELTVWDKEAFSSNIFLGGVRLNSGTGVSNGKSVDWMDSQGEEQRLWQKMADNPGTPVEGVLMLRASMGKCRL</sequence>
<evidence type="ECO:0000313" key="14">
    <source>
        <dbReference type="Ensembl" id="ENSUMAP00000024001"/>
    </source>
</evidence>